<dbReference type="FunFam" id="1.10.3470.10:FF:000001">
    <property type="entry name" value="Vitamin B12 ABC transporter permease BtuC"/>
    <property type="match status" value="1"/>
</dbReference>
<evidence type="ECO:0000256" key="3">
    <source>
        <dbReference type="ARBA" id="ARBA00022448"/>
    </source>
</evidence>
<keyword evidence="4" id="KW-1003">Cell membrane</keyword>
<evidence type="ECO:0000256" key="8">
    <source>
        <dbReference type="SAM" id="Phobius"/>
    </source>
</evidence>
<evidence type="ECO:0000256" key="5">
    <source>
        <dbReference type="ARBA" id="ARBA00022692"/>
    </source>
</evidence>
<feature type="transmembrane region" description="Helical" evidence="8">
    <location>
        <begin position="99"/>
        <end position="119"/>
    </location>
</feature>
<dbReference type="PANTHER" id="PTHR30472">
    <property type="entry name" value="FERRIC ENTEROBACTIN TRANSPORT SYSTEM PERMEASE PROTEIN"/>
    <property type="match status" value="1"/>
</dbReference>
<comment type="subcellular location">
    <subcellularLocation>
        <location evidence="1">Cell membrane</location>
        <topology evidence="1">Multi-pass membrane protein</topology>
    </subcellularLocation>
</comment>
<dbReference type="CDD" id="cd06550">
    <property type="entry name" value="TM_ABC_iron-siderophores_like"/>
    <property type="match status" value="1"/>
</dbReference>
<evidence type="ECO:0000256" key="7">
    <source>
        <dbReference type="ARBA" id="ARBA00023136"/>
    </source>
</evidence>
<evidence type="ECO:0000313" key="9">
    <source>
        <dbReference type="EMBL" id="MBI1757154.1"/>
    </source>
</evidence>
<protein>
    <submittedName>
        <fullName evidence="9">Iron ABC transporter permease</fullName>
    </submittedName>
</protein>
<evidence type="ECO:0000256" key="6">
    <source>
        <dbReference type="ARBA" id="ARBA00022989"/>
    </source>
</evidence>
<name>A0A931PU86_FIMGI</name>
<dbReference type="EMBL" id="JACOSL010000053">
    <property type="protein sequence ID" value="MBI1757154.1"/>
    <property type="molecule type" value="Genomic_DNA"/>
</dbReference>
<dbReference type="Pfam" id="PF01032">
    <property type="entry name" value="FecCD"/>
    <property type="match status" value="1"/>
</dbReference>
<feature type="transmembrane region" description="Helical" evidence="8">
    <location>
        <begin position="12"/>
        <end position="34"/>
    </location>
</feature>
<comment type="caution">
    <text evidence="9">The sequence shown here is derived from an EMBL/GenBank/DDBJ whole genome shotgun (WGS) entry which is preliminary data.</text>
</comment>
<dbReference type="GO" id="GO:0022857">
    <property type="term" value="F:transmembrane transporter activity"/>
    <property type="evidence" value="ECO:0007669"/>
    <property type="project" value="InterPro"/>
</dbReference>
<keyword evidence="7 8" id="KW-0472">Membrane</keyword>
<proteinExistence type="inferred from homology"/>
<feature type="transmembrane region" description="Helical" evidence="8">
    <location>
        <begin position="67"/>
        <end position="87"/>
    </location>
</feature>
<dbReference type="GO" id="GO:0005886">
    <property type="term" value="C:plasma membrane"/>
    <property type="evidence" value="ECO:0007669"/>
    <property type="project" value="UniProtKB-SubCell"/>
</dbReference>
<evidence type="ECO:0000256" key="4">
    <source>
        <dbReference type="ARBA" id="ARBA00022475"/>
    </source>
</evidence>
<dbReference type="PANTHER" id="PTHR30472:SF25">
    <property type="entry name" value="ABC TRANSPORTER PERMEASE PROTEIN MJ0876-RELATED"/>
    <property type="match status" value="1"/>
</dbReference>
<evidence type="ECO:0000313" key="10">
    <source>
        <dbReference type="Proteomes" id="UP000727962"/>
    </source>
</evidence>
<organism evidence="9 10">
    <name type="scientific">Fimbriimonas ginsengisoli</name>
    <dbReference type="NCBI Taxonomy" id="1005039"/>
    <lineage>
        <taxon>Bacteria</taxon>
        <taxon>Bacillati</taxon>
        <taxon>Armatimonadota</taxon>
        <taxon>Fimbriimonadia</taxon>
        <taxon>Fimbriimonadales</taxon>
        <taxon>Fimbriimonadaceae</taxon>
        <taxon>Fimbriimonas</taxon>
    </lineage>
</organism>
<reference evidence="9" key="1">
    <citation type="submission" date="2020-07" db="EMBL/GenBank/DDBJ databases">
        <title>Huge and variable diversity of episymbiotic CPR bacteria and DPANN archaea in groundwater ecosystems.</title>
        <authorList>
            <person name="He C.Y."/>
            <person name="Keren R."/>
            <person name="Whittaker M."/>
            <person name="Farag I.F."/>
            <person name="Doudna J."/>
            <person name="Cate J.H.D."/>
            <person name="Banfield J.F."/>
        </authorList>
    </citation>
    <scope>NUCLEOTIDE SEQUENCE</scope>
    <source>
        <strain evidence="9">NC_groundwater_17_Pr7_B-0.1um_64_12</strain>
    </source>
</reference>
<dbReference type="Proteomes" id="UP000727962">
    <property type="component" value="Unassembled WGS sequence"/>
</dbReference>
<feature type="transmembrane region" description="Helical" evidence="8">
    <location>
        <begin position="321"/>
        <end position="338"/>
    </location>
</feature>
<dbReference type="InterPro" id="IPR000522">
    <property type="entry name" value="ABC_transptr_permease_BtuC"/>
</dbReference>
<feature type="transmembrane region" description="Helical" evidence="8">
    <location>
        <begin position="125"/>
        <end position="149"/>
    </location>
</feature>
<dbReference type="InterPro" id="IPR037294">
    <property type="entry name" value="ABC_BtuC-like"/>
</dbReference>
<feature type="transmembrane region" description="Helical" evidence="8">
    <location>
        <begin position="202"/>
        <end position="222"/>
    </location>
</feature>
<dbReference type="AlphaFoldDB" id="A0A931PU86"/>
<keyword evidence="6 8" id="KW-1133">Transmembrane helix</keyword>
<comment type="similarity">
    <text evidence="2">Belongs to the binding-protein-dependent transport system permease family. FecCD subfamily.</text>
</comment>
<dbReference type="SUPFAM" id="SSF81345">
    <property type="entry name" value="ABC transporter involved in vitamin B12 uptake, BtuC"/>
    <property type="match status" value="1"/>
</dbReference>
<keyword evidence="3" id="KW-0813">Transport</keyword>
<sequence length="341" mass="34629">MLAERTPHRAIGPPVILAGLAIAALVGLVLHVGLGSSVWLSPADIFRELVRGPGGTGDNLIVWQLRLPRAIACLLVGGILGAVGSSFQALFRNPLADPFVVGVSSGAGVGGALALVFGLDAAFGALGSLAMPAAGFLTGLASLALVFALASRHGAIEVGSLLLAGVVTGSLLAAILSLVLLLAGQDTNQVLRWLMGSMHPMFWDRVALLLGAFVIGSAALLAQSKQLNALAVGEDTARRLGVDSTRLRNAILLAGTAMVAVCVGAVGIVGFLGLVAPHIARRLVGVDWRWSLLGSLLTGSVLLLAADALAQRVLSGGEMPVGVVTALLGSPFLLVLLRRSA</sequence>
<keyword evidence="5 8" id="KW-0812">Transmembrane</keyword>
<evidence type="ECO:0000256" key="2">
    <source>
        <dbReference type="ARBA" id="ARBA00007935"/>
    </source>
</evidence>
<dbReference type="Gene3D" id="1.10.3470.10">
    <property type="entry name" value="ABC transporter involved in vitamin B12 uptake, BtuC"/>
    <property type="match status" value="1"/>
</dbReference>
<evidence type="ECO:0000256" key="1">
    <source>
        <dbReference type="ARBA" id="ARBA00004651"/>
    </source>
</evidence>
<accession>A0A931PU86</accession>
<feature type="transmembrane region" description="Helical" evidence="8">
    <location>
        <begin position="250"/>
        <end position="276"/>
    </location>
</feature>
<gene>
    <name evidence="9" type="ORF">HYR64_08625</name>
</gene>
<feature type="transmembrane region" description="Helical" evidence="8">
    <location>
        <begin position="288"/>
        <end position="309"/>
    </location>
</feature>
<feature type="transmembrane region" description="Helical" evidence="8">
    <location>
        <begin position="161"/>
        <end position="182"/>
    </location>
</feature>